<reference evidence="3 4" key="1">
    <citation type="submission" date="2017-02" db="EMBL/GenBank/DDBJ databases">
        <authorList>
            <person name="Peterson S.W."/>
        </authorList>
    </citation>
    <scope>NUCLEOTIDE SEQUENCE [LARGE SCALE GENOMIC DNA]</scope>
    <source>
        <strain evidence="3 4">DSM 18108</strain>
    </source>
</reference>
<evidence type="ECO:0000313" key="3">
    <source>
        <dbReference type="EMBL" id="SKD09912.1"/>
    </source>
</evidence>
<dbReference type="InterPro" id="IPR000866">
    <property type="entry name" value="AhpC/TSA"/>
</dbReference>
<accession>A0A1T5PB72</accession>
<dbReference type="PANTHER" id="PTHR42852">
    <property type="entry name" value="THIOL:DISULFIDE INTERCHANGE PROTEIN DSBE"/>
    <property type="match status" value="1"/>
</dbReference>
<dbReference type="AlphaFoldDB" id="A0A1T5PB72"/>
<dbReference type="PROSITE" id="PS51352">
    <property type="entry name" value="THIOREDOXIN_2"/>
    <property type="match status" value="1"/>
</dbReference>
<sequence length="490" mass="55973">MRRTIGLIGCGLLLGTATVFAQQINKEQYRDAAPKDLIKQTALNEQQLSTIQRYFQFELKDTKRGQELQELLLQKYPKGATARLAAFHKASSAKTMEALIAQSEDFLKAFPYDEWHKEPIGQEFIYYTTYRTLGSSYFDTKQFDKFLELSSPLNFKTENELYRWNVMRATVFKIVGPDTLFNISTRMINELVKKVNDGSYEEQGVFNKETAAANAAEQLDNELTNHITLLHSMKKYAEAKKYFPHLSAKGAYGKAELNALHLDILQQTGDQQAIQPFLENCVRANAMTAPMFDKLKEIYTAKNKDGKYDQYLESLKSVNDQEALIAEVKAGMTNKEYVPFAMQDPEGKTVRSSEWGNRIVVLDFWATWCKPCISAFPGMQMLVDKYSNDPQVAIYMVGTMQYDNYKEKSEGYIKQQGFRFHLLHDNIDKATGHQDAVFRTFVPFFNSSGIPRKVILKDGVMRYTAEGYSGSPSKLVDELTYAIELLKAEK</sequence>
<dbReference type="InterPro" id="IPR050553">
    <property type="entry name" value="Thioredoxin_ResA/DsbE_sf"/>
</dbReference>
<gene>
    <name evidence="3" type="ORF">SAMN05660461_5806</name>
</gene>
<evidence type="ECO:0000313" key="4">
    <source>
        <dbReference type="Proteomes" id="UP000190166"/>
    </source>
</evidence>
<dbReference type="PANTHER" id="PTHR42852:SF17">
    <property type="entry name" value="THIOREDOXIN-LIKE PROTEIN HI_1115"/>
    <property type="match status" value="1"/>
</dbReference>
<name>A0A1T5PB72_9BACT</name>
<dbReference type="GO" id="GO:0016209">
    <property type="term" value="F:antioxidant activity"/>
    <property type="evidence" value="ECO:0007669"/>
    <property type="project" value="InterPro"/>
</dbReference>
<dbReference type="InterPro" id="IPR013766">
    <property type="entry name" value="Thioredoxin_domain"/>
</dbReference>
<dbReference type="Gene3D" id="3.40.30.10">
    <property type="entry name" value="Glutaredoxin"/>
    <property type="match status" value="1"/>
</dbReference>
<dbReference type="Proteomes" id="UP000190166">
    <property type="component" value="Unassembled WGS sequence"/>
</dbReference>
<proteinExistence type="predicted"/>
<dbReference type="STRING" id="393003.SAMN05660461_5806"/>
<keyword evidence="1" id="KW-0732">Signal</keyword>
<organism evidence="3 4">
    <name type="scientific">Chitinophaga ginsengisegetis</name>
    <dbReference type="NCBI Taxonomy" id="393003"/>
    <lineage>
        <taxon>Bacteria</taxon>
        <taxon>Pseudomonadati</taxon>
        <taxon>Bacteroidota</taxon>
        <taxon>Chitinophagia</taxon>
        <taxon>Chitinophagales</taxon>
        <taxon>Chitinophagaceae</taxon>
        <taxon>Chitinophaga</taxon>
    </lineage>
</organism>
<feature type="chain" id="PRO_5012617463" evidence="1">
    <location>
        <begin position="22"/>
        <end position="490"/>
    </location>
</feature>
<keyword evidence="4" id="KW-1185">Reference proteome</keyword>
<protein>
    <submittedName>
        <fullName evidence="3">AhpC/TSA family protein</fullName>
    </submittedName>
</protein>
<dbReference type="GO" id="GO:0016491">
    <property type="term" value="F:oxidoreductase activity"/>
    <property type="evidence" value="ECO:0007669"/>
    <property type="project" value="InterPro"/>
</dbReference>
<evidence type="ECO:0000256" key="1">
    <source>
        <dbReference type="SAM" id="SignalP"/>
    </source>
</evidence>
<dbReference type="SUPFAM" id="SSF52833">
    <property type="entry name" value="Thioredoxin-like"/>
    <property type="match status" value="1"/>
</dbReference>
<dbReference type="CDD" id="cd02966">
    <property type="entry name" value="TlpA_like_family"/>
    <property type="match status" value="1"/>
</dbReference>
<evidence type="ECO:0000259" key="2">
    <source>
        <dbReference type="PROSITE" id="PS51352"/>
    </source>
</evidence>
<feature type="domain" description="Thioredoxin" evidence="2">
    <location>
        <begin position="331"/>
        <end position="488"/>
    </location>
</feature>
<dbReference type="EMBL" id="FUZZ01000005">
    <property type="protein sequence ID" value="SKD09912.1"/>
    <property type="molecule type" value="Genomic_DNA"/>
</dbReference>
<feature type="signal peptide" evidence="1">
    <location>
        <begin position="1"/>
        <end position="21"/>
    </location>
</feature>
<dbReference type="Pfam" id="PF00578">
    <property type="entry name" value="AhpC-TSA"/>
    <property type="match status" value="1"/>
</dbReference>
<dbReference type="InterPro" id="IPR036249">
    <property type="entry name" value="Thioredoxin-like_sf"/>
</dbReference>
<dbReference type="RefSeq" id="WP_079473048.1">
    <property type="nucleotide sequence ID" value="NZ_FUZZ01000005.1"/>
</dbReference>